<dbReference type="GO" id="GO:0016020">
    <property type="term" value="C:membrane"/>
    <property type="evidence" value="ECO:0007669"/>
    <property type="project" value="UniProtKB-SubCell"/>
</dbReference>
<dbReference type="InterPro" id="IPR027359">
    <property type="entry name" value="Volt_channel_dom_sf"/>
</dbReference>
<dbReference type="KEGG" id="cace:CACET_c05160"/>
<comment type="subcellular location">
    <subcellularLocation>
        <location evidence="1">Membrane</location>
        <topology evidence="1">Multi-pass membrane protein</topology>
    </subcellularLocation>
</comment>
<sequence length="171" mass="19894">MLEIFRKKNPWKSVSYLYKIFMILLSLTIVLLSVWDLIFPFSEATEGLVSKIDWLICGVFAADLLIHLKLAKNKKKFIKTSIIEIIVITPFTIFLKIPGFFRNFNFFPNKTIAPSFYLPPGSRTVLDKVNLLLSQKFIIRSIAFIMQPSVTRVAKFFNLSRNYFDKTKKSQ</sequence>
<dbReference type="OrthoDB" id="9947788at2"/>
<dbReference type="Proteomes" id="UP000035704">
    <property type="component" value="Chromosome"/>
</dbReference>
<evidence type="ECO:0000313" key="6">
    <source>
        <dbReference type="Proteomes" id="UP000035704"/>
    </source>
</evidence>
<organism evidence="5 6">
    <name type="scientific">Clostridium aceticum</name>
    <dbReference type="NCBI Taxonomy" id="84022"/>
    <lineage>
        <taxon>Bacteria</taxon>
        <taxon>Bacillati</taxon>
        <taxon>Bacillota</taxon>
        <taxon>Clostridia</taxon>
        <taxon>Eubacteriales</taxon>
        <taxon>Clostridiaceae</taxon>
        <taxon>Clostridium</taxon>
    </lineage>
</organism>
<keyword evidence="2" id="KW-0812">Transmembrane</keyword>
<evidence type="ECO:0000256" key="3">
    <source>
        <dbReference type="ARBA" id="ARBA00022989"/>
    </source>
</evidence>
<evidence type="ECO:0000256" key="2">
    <source>
        <dbReference type="ARBA" id="ARBA00022692"/>
    </source>
</evidence>
<keyword evidence="3" id="KW-1133">Transmembrane helix</keyword>
<proteinExistence type="predicted"/>
<accession>A0A0D8IHD7</accession>
<dbReference type="EMBL" id="CP009687">
    <property type="protein sequence ID" value="AKL94026.1"/>
    <property type="molecule type" value="Genomic_DNA"/>
</dbReference>
<dbReference type="PATRIC" id="fig|84022.5.peg.1575"/>
<dbReference type="AlphaFoldDB" id="A0A0D8IHD7"/>
<evidence type="ECO:0000256" key="1">
    <source>
        <dbReference type="ARBA" id="ARBA00004141"/>
    </source>
</evidence>
<keyword evidence="4" id="KW-0472">Membrane</keyword>
<dbReference type="RefSeq" id="WP_044823113.1">
    <property type="nucleotide sequence ID" value="NZ_CP009687.1"/>
</dbReference>
<dbReference type="SUPFAM" id="SSF81324">
    <property type="entry name" value="Voltage-gated potassium channels"/>
    <property type="match status" value="1"/>
</dbReference>
<evidence type="ECO:0000313" key="5">
    <source>
        <dbReference type="EMBL" id="AKL94026.1"/>
    </source>
</evidence>
<reference evidence="5 6" key="1">
    <citation type="submission" date="2014-10" db="EMBL/GenBank/DDBJ databases">
        <title>Genome sequence of Clostridium aceticum DSM 1496.</title>
        <authorList>
            <person name="Poehlein A."/>
            <person name="Schiel-Bengelsdorf B."/>
            <person name="Gottschalk G."/>
            <person name="Duerre P."/>
            <person name="Daniel R."/>
        </authorList>
    </citation>
    <scope>NUCLEOTIDE SEQUENCE [LARGE SCALE GENOMIC DNA]</scope>
    <source>
        <strain evidence="5 6">DSM 1496</strain>
    </source>
</reference>
<evidence type="ECO:0000256" key="4">
    <source>
        <dbReference type="ARBA" id="ARBA00023136"/>
    </source>
</evidence>
<dbReference type="Gene3D" id="1.20.120.350">
    <property type="entry name" value="Voltage-gated potassium channels. Chain C"/>
    <property type="match status" value="1"/>
</dbReference>
<protein>
    <submittedName>
        <fullName evidence="5">Uncharacterized protein</fullName>
    </submittedName>
</protein>
<gene>
    <name evidence="5" type="ORF">CACET_c05160</name>
</gene>
<keyword evidence="6" id="KW-1185">Reference proteome</keyword>
<name>A0A0D8IHD7_9CLOT</name>